<evidence type="ECO:0000256" key="1">
    <source>
        <dbReference type="SAM" id="Phobius"/>
    </source>
</evidence>
<dbReference type="AlphaFoldDB" id="A0AAU9CM22"/>
<evidence type="ECO:0000313" key="2">
    <source>
        <dbReference type="EMBL" id="BDD13041.1"/>
    </source>
</evidence>
<reference evidence="2 3" key="1">
    <citation type="submission" date="2021-12" db="EMBL/GenBank/DDBJ databases">
        <title>Genome sequencing of bacteria with rrn-lacking chromosome and rrn-plasmid.</title>
        <authorList>
            <person name="Anda M."/>
            <person name="Iwasaki W."/>
        </authorList>
    </citation>
    <scope>NUCLEOTIDE SEQUENCE [LARGE SCALE GENOMIC DNA]</scope>
    <source>
        <strain evidence="2 3">DSM 100852</strain>
        <plasmid evidence="2 3">pFA10</plasmid>
    </source>
</reference>
<evidence type="ECO:0000313" key="3">
    <source>
        <dbReference type="Proteomes" id="UP001348817"/>
    </source>
</evidence>
<proteinExistence type="predicted"/>
<accession>A0AAU9CM22</accession>
<dbReference type="KEGG" id="fax:FUAX_54730"/>
<keyword evidence="1" id="KW-0472">Membrane</keyword>
<keyword evidence="1" id="KW-1133">Transmembrane helix</keyword>
<dbReference type="Pfam" id="PF13576">
    <property type="entry name" value="Pentapeptide_3"/>
    <property type="match status" value="1"/>
</dbReference>
<dbReference type="InterPro" id="IPR001646">
    <property type="entry name" value="5peptide_repeat"/>
</dbReference>
<feature type="transmembrane region" description="Helical" evidence="1">
    <location>
        <begin position="541"/>
        <end position="564"/>
    </location>
</feature>
<protein>
    <recommendedName>
        <fullName evidence="4">Pentapeptide repeat-containing protein</fullName>
    </recommendedName>
</protein>
<geneLocation type="plasmid" evidence="2 3">
    <name>pFA10</name>
</geneLocation>
<keyword evidence="1" id="KW-0812">Transmembrane</keyword>
<organism evidence="2 3">
    <name type="scientific">Fulvitalea axinellae</name>
    <dbReference type="NCBI Taxonomy" id="1182444"/>
    <lineage>
        <taxon>Bacteria</taxon>
        <taxon>Pseudomonadati</taxon>
        <taxon>Bacteroidota</taxon>
        <taxon>Cytophagia</taxon>
        <taxon>Cytophagales</taxon>
        <taxon>Persicobacteraceae</taxon>
        <taxon>Fulvitalea</taxon>
    </lineage>
</organism>
<feature type="transmembrane region" description="Helical" evidence="1">
    <location>
        <begin position="478"/>
        <end position="496"/>
    </location>
</feature>
<name>A0AAU9CM22_9BACT</name>
<dbReference type="Proteomes" id="UP001348817">
    <property type="component" value="Plasmid pFA10"/>
</dbReference>
<dbReference type="EMBL" id="AP025324">
    <property type="protein sequence ID" value="BDD13041.1"/>
    <property type="molecule type" value="Genomic_DNA"/>
</dbReference>
<dbReference type="Gene3D" id="2.160.20.80">
    <property type="entry name" value="E3 ubiquitin-protein ligase SopA"/>
    <property type="match status" value="1"/>
</dbReference>
<evidence type="ECO:0008006" key="4">
    <source>
        <dbReference type="Google" id="ProtNLM"/>
    </source>
</evidence>
<keyword evidence="3" id="KW-1185">Reference proteome</keyword>
<gene>
    <name evidence="2" type="ORF">FUAX_54730</name>
</gene>
<keyword evidence="2" id="KW-0614">Plasmid</keyword>
<sequence>MDTITHSTPITTAKQLLDECWNEGILYVENREIQVTSLFDRSTREYSYSIRSITFRNCIFKKEIAMNAFFLGQNTLETPIDFGMSVFEEKVKFNTEHLIGKFNCIFKNDTSLVSGKFSANHIDLSDAKFNGEVIIATPDKANSESIIEIRGGSFSRFPRFDIKRLLFDFSGTKTSKTRFIGEMNIPVGTEIKNKWSFRDCLFECKVILDDVVFHSGLSFQNTLFESGASFKGTRFENGKFDFQGVTFGNQNEMSEAVFDNAIFNSTVEKKTMSGNGFSTDKSTEYIAKAHFQNANFYSETTFENTTFKDLADFSGATFHRPQTFLKTDLQGTTILSRARFKENLLFTYAKIEGNAIFRHTLFDKGLDLALANITGKLSFFKTEINTFPSQHLKEKTAYDNAVEQQSVIPYENQRETFRIIKDTLYSQNNRIEGLRFRRLELKAFEGELQQEKWSNPDKFINCLNGLSNKHGQDWIRSAWITLALILSFYCLLFVGIDWPYHWDWSGEANEKALTHFIRHLAQFALPTHKITFMEQYNPTPAFYIIDFLARIFIGYGIYQTVAAFRKFGKN</sequence>